<sequence>MTELITVEEHYATAASLKAATAQHAQPADTAAAKRLGQAIGGGLAQYAVDDKLIEPLEDRLAFMDAHNIKMQVLSDEGLEGTAPDKAVAQAQEMNDHLGAVIQQYPTRFSGFAALPVQNGEAAAAELERAVKEDGLKGAMIHGRVQSQFLDAPQFTPIFEKAAELDVPIYIHPGMTAPAVLNTYYLSDQYPLASGGALGLPGFGWHAETGLQFVRLVLAGRFDQFPDLKIMMGHWGELVSFYMHRMDETIMPTKPGLKHDISYYFHHNLYVSPSGLFDQNQLQWAVNEFGADHILFSTDYPYEPTDKIATFLDDADLTQAQRDQIGSGTAESILHL</sequence>
<gene>
    <name evidence="3" type="ORF">AYR63_05640</name>
</gene>
<dbReference type="InterPro" id="IPR032465">
    <property type="entry name" value="ACMSD"/>
</dbReference>
<dbReference type="InterPro" id="IPR006680">
    <property type="entry name" value="Amidohydro-rel"/>
</dbReference>
<keyword evidence="4" id="KW-1185">Reference proteome</keyword>
<reference evidence="3 4" key="1">
    <citation type="submission" date="2016-03" db="EMBL/GenBank/DDBJ databases">
        <title>Pediococcus and Lactobacillus from brewery environment - whole genome sequencing and assembly.</title>
        <authorList>
            <person name="Behr J."/>
            <person name="Geissler A.J."/>
            <person name="Vogel R.F."/>
        </authorList>
    </citation>
    <scope>NUCLEOTIDE SEQUENCE [LARGE SCALE GENOMIC DNA]</scope>
    <source>
        <strain evidence="3 4">TMW 1.1995</strain>
    </source>
</reference>
<keyword evidence="1" id="KW-0456">Lyase</keyword>
<dbReference type="EMBL" id="CP014924">
    <property type="protein sequence ID" value="ANZ66668.1"/>
    <property type="molecule type" value="Genomic_DNA"/>
</dbReference>
<dbReference type="GO" id="GO:0016787">
    <property type="term" value="F:hydrolase activity"/>
    <property type="evidence" value="ECO:0007669"/>
    <property type="project" value="InterPro"/>
</dbReference>
<dbReference type="STRING" id="240427.AYR62_14650"/>
<dbReference type="SUPFAM" id="SSF51556">
    <property type="entry name" value="Metallo-dependent hydrolases"/>
    <property type="match status" value="1"/>
</dbReference>
<dbReference type="PANTHER" id="PTHR21240:SF30">
    <property type="entry name" value="AMIDOHYDROLASE-RELATED DOMAIN-CONTAINING PROTEIN-RELATED"/>
    <property type="match status" value="1"/>
</dbReference>
<protein>
    <recommendedName>
        <fullName evidence="2">Amidohydrolase-related domain-containing protein</fullName>
    </recommendedName>
</protein>
<dbReference type="KEGG" id="lpd:AYR62_14650"/>
<name>A0A1B2IXD6_9LACO</name>
<dbReference type="Gene3D" id="3.20.20.140">
    <property type="entry name" value="Metal-dependent hydrolases"/>
    <property type="match status" value="1"/>
</dbReference>
<dbReference type="RefSeq" id="WP_065928628.1">
    <property type="nucleotide sequence ID" value="NZ_CP014915.1"/>
</dbReference>
<evidence type="ECO:0000256" key="1">
    <source>
        <dbReference type="ARBA" id="ARBA00023239"/>
    </source>
</evidence>
<dbReference type="InterPro" id="IPR032466">
    <property type="entry name" value="Metal_Hydrolase"/>
</dbReference>
<dbReference type="GO" id="GO:0016831">
    <property type="term" value="F:carboxy-lyase activity"/>
    <property type="evidence" value="ECO:0007669"/>
    <property type="project" value="InterPro"/>
</dbReference>
<evidence type="ECO:0000259" key="2">
    <source>
        <dbReference type="Pfam" id="PF04909"/>
    </source>
</evidence>
<dbReference type="OrthoDB" id="9777673at2"/>
<dbReference type="GO" id="GO:0019748">
    <property type="term" value="P:secondary metabolic process"/>
    <property type="evidence" value="ECO:0007669"/>
    <property type="project" value="TreeGrafter"/>
</dbReference>
<organism evidence="3 4">
    <name type="scientific">Secundilactobacillus paracollinoides</name>
    <dbReference type="NCBI Taxonomy" id="240427"/>
    <lineage>
        <taxon>Bacteria</taxon>
        <taxon>Bacillati</taxon>
        <taxon>Bacillota</taxon>
        <taxon>Bacilli</taxon>
        <taxon>Lactobacillales</taxon>
        <taxon>Lactobacillaceae</taxon>
        <taxon>Secundilactobacillus</taxon>
    </lineage>
</organism>
<dbReference type="Proteomes" id="UP000093267">
    <property type="component" value="Chromosome"/>
</dbReference>
<dbReference type="PANTHER" id="PTHR21240">
    <property type="entry name" value="2-AMINO-3-CARBOXYLMUCONATE-6-SEMIALDEHYDE DECARBOXYLASE"/>
    <property type="match status" value="1"/>
</dbReference>
<accession>A0A1B2IXD6</accession>
<dbReference type="Pfam" id="PF04909">
    <property type="entry name" value="Amidohydro_2"/>
    <property type="match status" value="1"/>
</dbReference>
<evidence type="ECO:0000313" key="3">
    <source>
        <dbReference type="EMBL" id="ANZ66668.1"/>
    </source>
</evidence>
<proteinExistence type="predicted"/>
<evidence type="ECO:0000313" key="4">
    <source>
        <dbReference type="Proteomes" id="UP000093267"/>
    </source>
</evidence>
<dbReference type="GO" id="GO:0005829">
    <property type="term" value="C:cytosol"/>
    <property type="evidence" value="ECO:0007669"/>
    <property type="project" value="TreeGrafter"/>
</dbReference>
<dbReference type="AlphaFoldDB" id="A0A1B2IXD6"/>
<feature type="domain" description="Amidohydrolase-related" evidence="2">
    <location>
        <begin position="50"/>
        <end position="335"/>
    </location>
</feature>